<dbReference type="PROSITE" id="PS50011">
    <property type="entry name" value="PROTEIN_KINASE_DOM"/>
    <property type="match status" value="1"/>
</dbReference>
<dbReference type="GO" id="GO:0005524">
    <property type="term" value="F:ATP binding"/>
    <property type="evidence" value="ECO:0007669"/>
    <property type="project" value="InterPro"/>
</dbReference>
<dbReference type="SUPFAM" id="SSF48452">
    <property type="entry name" value="TPR-like"/>
    <property type="match status" value="1"/>
</dbReference>
<dbReference type="PANTHER" id="PTHR19959">
    <property type="entry name" value="KINESIN LIGHT CHAIN"/>
    <property type="match status" value="1"/>
</dbReference>
<dbReference type="RefSeq" id="XP_001018956.1">
    <property type="nucleotide sequence ID" value="XM_001018956.1"/>
</dbReference>
<dbReference type="GO" id="GO:0004672">
    <property type="term" value="F:protein kinase activity"/>
    <property type="evidence" value="ECO:0007669"/>
    <property type="project" value="InterPro"/>
</dbReference>
<dbReference type="HOGENOM" id="CLU_448737_0_0_1"/>
<dbReference type="SMART" id="SM00220">
    <property type="entry name" value="S_TKc"/>
    <property type="match status" value="1"/>
</dbReference>
<dbReference type="SUPFAM" id="SSF56112">
    <property type="entry name" value="Protein kinase-like (PK-like)"/>
    <property type="match status" value="1"/>
</dbReference>
<evidence type="ECO:0000313" key="2">
    <source>
        <dbReference type="EMBL" id="EAR98711.1"/>
    </source>
</evidence>
<feature type="domain" description="Protein kinase" evidence="1">
    <location>
        <begin position="38"/>
        <end position="326"/>
    </location>
</feature>
<dbReference type="Pfam" id="PF13424">
    <property type="entry name" value="TPR_12"/>
    <property type="match status" value="1"/>
</dbReference>
<dbReference type="InterPro" id="IPR011009">
    <property type="entry name" value="Kinase-like_dom_sf"/>
</dbReference>
<gene>
    <name evidence="2" type="ORF">TTHERM_00582170</name>
</gene>
<dbReference type="InterPro" id="IPR000719">
    <property type="entry name" value="Prot_kinase_dom"/>
</dbReference>
<dbReference type="AlphaFoldDB" id="Q23Q73"/>
<accession>Q23Q73</accession>
<evidence type="ECO:0000313" key="3">
    <source>
        <dbReference type="Proteomes" id="UP000009168"/>
    </source>
</evidence>
<dbReference type="OrthoDB" id="291218at2759"/>
<keyword evidence="2" id="KW-0808">Transferase</keyword>
<dbReference type="Gene3D" id="1.10.510.10">
    <property type="entry name" value="Transferase(Phosphotransferase) domain 1"/>
    <property type="match status" value="1"/>
</dbReference>
<dbReference type="STRING" id="312017.Q23Q73"/>
<reference evidence="3" key="1">
    <citation type="journal article" date="2006" name="PLoS Biol.">
        <title>Macronuclear genome sequence of the ciliate Tetrahymena thermophila, a model eukaryote.</title>
        <authorList>
            <person name="Eisen J.A."/>
            <person name="Coyne R.S."/>
            <person name="Wu M."/>
            <person name="Wu D."/>
            <person name="Thiagarajan M."/>
            <person name="Wortman J.R."/>
            <person name="Badger J.H."/>
            <person name="Ren Q."/>
            <person name="Amedeo P."/>
            <person name="Jones K.M."/>
            <person name="Tallon L.J."/>
            <person name="Delcher A.L."/>
            <person name="Salzberg S.L."/>
            <person name="Silva J.C."/>
            <person name="Haas B.J."/>
            <person name="Majoros W.H."/>
            <person name="Farzad M."/>
            <person name="Carlton J.M."/>
            <person name="Smith R.K. Jr."/>
            <person name="Garg J."/>
            <person name="Pearlman R.E."/>
            <person name="Karrer K.M."/>
            <person name="Sun L."/>
            <person name="Manning G."/>
            <person name="Elde N.C."/>
            <person name="Turkewitz A.P."/>
            <person name="Asai D.J."/>
            <person name="Wilkes D.E."/>
            <person name="Wang Y."/>
            <person name="Cai H."/>
            <person name="Collins K."/>
            <person name="Stewart B.A."/>
            <person name="Lee S.R."/>
            <person name="Wilamowska K."/>
            <person name="Weinberg Z."/>
            <person name="Ruzzo W.L."/>
            <person name="Wloga D."/>
            <person name="Gaertig J."/>
            <person name="Frankel J."/>
            <person name="Tsao C.-C."/>
            <person name="Gorovsky M.A."/>
            <person name="Keeling P.J."/>
            <person name="Waller R.F."/>
            <person name="Patron N.J."/>
            <person name="Cherry J.M."/>
            <person name="Stover N.A."/>
            <person name="Krieger C.J."/>
            <person name="del Toro C."/>
            <person name="Ryder H.F."/>
            <person name="Williamson S.C."/>
            <person name="Barbeau R.A."/>
            <person name="Hamilton E.P."/>
            <person name="Orias E."/>
        </authorList>
    </citation>
    <scope>NUCLEOTIDE SEQUENCE [LARGE SCALE GENOMIC DNA]</scope>
    <source>
        <strain evidence="3">SB210</strain>
    </source>
</reference>
<evidence type="ECO:0000259" key="1">
    <source>
        <dbReference type="PROSITE" id="PS50011"/>
    </source>
</evidence>
<sequence length="633" mass="75934">MEYLNQINGYLPQLITFLTQHKYEIKGYESKKTDQNILSDLQIQHEEHFLLLRGTKTHLEQNQQVCIKISYSDASSYEIVKQEASILKDLLIFKSVVQFVDEFDFEDQSLFILITESYEKFVQSEIDVAQKYNDELALVNVYYRILFSIFELHENNYFHGNINPNSIVVDGEGNYKFINLVTKEYLFHNFNSDSQNISSNQEIQLEQIQQKKEFINSSLYISPEIKKIITKRKTNQIEEILQFLKQSDVYSLGLVFLTLLGVQINKTTIKQIKHQCFDDILKVLPQNKIKLISFVRNFMLNYKPSLRATSFQLRKGLFQQYEEVYLFKEKELLKLKELVKFYEQNKKLTEHYKAYLVFQLIQFDLVYNNYMHLHYTKNLLINLDRSSYEKDHFLIHELGITYYYFKDFKKYVAYCFKALEIRQKIYPKNHQFIAESLKELGNGYKHIETNCEKSFTYKSEALNIYKSLYENSHELIAQTFQSIGSDFLLYKKYQQAQLFLTQSLEIRKQLYVDNHLFISENISELIKCYKLQSEYDKCIFWNLKNFKIKYFLFKQISYEDLTYVQSLIIKIKDPQKRLKYNLKILKQLNKMENCNLQYKAELLNSISSIYFEIKDYENYKQFGNHSKNLLNQK</sequence>
<dbReference type="eggNOG" id="ENOG502S5JJ">
    <property type="taxonomic scope" value="Eukaryota"/>
</dbReference>
<keyword evidence="3" id="KW-1185">Reference proteome</keyword>
<name>Q23Q73_TETTS</name>
<proteinExistence type="predicted"/>
<dbReference type="GeneID" id="7843432"/>
<dbReference type="Proteomes" id="UP000009168">
    <property type="component" value="Unassembled WGS sequence"/>
</dbReference>
<dbReference type="InParanoid" id="Q23Q73"/>
<dbReference type="PANTHER" id="PTHR19959:SF119">
    <property type="entry name" value="FUNGAL LIPASE-LIKE DOMAIN-CONTAINING PROTEIN"/>
    <property type="match status" value="1"/>
</dbReference>
<organism evidence="2 3">
    <name type="scientific">Tetrahymena thermophila (strain SB210)</name>
    <dbReference type="NCBI Taxonomy" id="312017"/>
    <lineage>
        <taxon>Eukaryota</taxon>
        <taxon>Sar</taxon>
        <taxon>Alveolata</taxon>
        <taxon>Ciliophora</taxon>
        <taxon>Intramacronucleata</taxon>
        <taxon>Oligohymenophorea</taxon>
        <taxon>Hymenostomatida</taxon>
        <taxon>Tetrahymenina</taxon>
        <taxon>Tetrahymenidae</taxon>
        <taxon>Tetrahymena</taxon>
    </lineage>
</organism>
<protein>
    <submittedName>
        <fullName evidence="2">Kinase domain protein</fullName>
    </submittedName>
</protein>
<dbReference type="KEGG" id="tet:TTHERM_00582170"/>
<dbReference type="InterPro" id="IPR011990">
    <property type="entry name" value="TPR-like_helical_dom_sf"/>
</dbReference>
<dbReference type="Gene3D" id="1.25.40.10">
    <property type="entry name" value="Tetratricopeptide repeat domain"/>
    <property type="match status" value="1"/>
</dbReference>
<dbReference type="EMBL" id="GG662649">
    <property type="protein sequence ID" value="EAR98711.1"/>
    <property type="molecule type" value="Genomic_DNA"/>
</dbReference>
<keyword evidence="2" id="KW-0418">Kinase</keyword>